<protein>
    <submittedName>
        <fullName evidence="6">UPF0344 protein</fullName>
    </submittedName>
</protein>
<feature type="transmembrane region" description="Helical" evidence="5">
    <location>
        <begin position="36"/>
        <end position="53"/>
    </location>
</feature>
<dbReference type="Proteomes" id="UP001055149">
    <property type="component" value="Unassembled WGS sequence"/>
</dbReference>
<dbReference type="RefSeq" id="WP_244054908.1">
    <property type="nucleotide sequence ID" value="NZ_BQXH01000006.1"/>
</dbReference>
<evidence type="ECO:0000256" key="2">
    <source>
        <dbReference type="ARBA" id="ARBA00022692"/>
    </source>
</evidence>
<accession>A0ABQ5JGE7</accession>
<keyword evidence="4 5" id="KW-0472">Membrane</keyword>
<sequence length="115" mass="12326">MAWFHLVFGIILLVAVVAGLVGSAQKTKIWAMIARLCYVVLIVSGIVMFKYAWDGNPVLTIVKIVAAILVIGLIEMSFAKKTKGEISTGLIWLVGILVVVVAGLGLWLSGGYPIK</sequence>
<dbReference type="InterPro" id="IPR010899">
    <property type="entry name" value="UPF0344"/>
</dbReference>
<dbReference type="EMBL" id="BQXH01000006">
    <property type="protein sequence ID" value="GKS81141.1"/>
    <property type="molecule type" value="Genomic_DNA"/>
</dbReference>
<dbReference type="Pfam" id="PF07457">
    <property type="entry name" value="DUF1516"/>
    <property type="match status" value="1"/>
</dbReference>
<feature type="transmembrane region" description="Helical" evidence="5">
    <location>
        <begin position="59"/>
        <end position="78"/>
    </location>
</feature>
<gene>
    <name evidence="6" type="ORF">LPAF129_08270</name>
</gene>
<organism evidence="6 7">
    <name type="scientific">Ligilactobacillus pabuli</name>
    <dbReference type="NCBI Taxonomy" id="2886039"/>
    <lineage>
        <taxon>Bacteria</taxon>
        <taxon>Bacillati</taxon>
        <taxon>Bacillota</taxon>
        <taxon>Bacilli</taxon>
        <taxon>Lactobacillales</taxon>
        <taxon>Lactobacillaceae</taxon>
        <taxon>Ligilactobacillus</taxon>
    </lineage>
</organism>
<keyword evidence="2 5" id="KW-0812">Transmembrane</keyword>
<proteinExistence type="predicted"/>
<evidence type="ECO:0000313" key="7">
    <source>
        <dbReference type="Proteomes" id="UP001055149"/>
    </source>
</evidence>
<evidence type="ECO:0000256" key="5">
    <source>
        <dbReference type="SAM" id="Phobius"/>
    </source>
</evidence>
<comment type="caution">
    <text evidence="6">The sequence shown here is derived from an EMBL/GenBank/DDBJ whole genome shotgun (WGS) entry which is preliminary data.</text>
</comment>
<keyword evidence="7" id="KW-1185">Reference proteome</keyword>
<name>A0ABQ5JGE7_9LACO</name>
<reference evidence="6" key="1">
    <citation type="journal article" date="2022" name="Int. J. Syst. Evol. Microbiol.">
        <title>A novel species of lactic acid bacteria, Ligilactobacillus pabuli sp. nov., isolated from alfalfa silage.</title>
        <authorList>
            <person name="Tohno M."/>
            <person name="Tanizawa Y."/>
            <person name="Sawada H."/>
            <person name="Sakamoto M."/>
            <person name="Ohkuma M."/>
            <person name="Kobayashi H."/>
        </authorList>
    </citation>
    <scope>NUCLEOTIDE SEQUENCE</scope>
    <source>
        <strain evidence="6">AF129</strain>
    </source>
</reference>
<evidence type="ECO:0000313" key="6">
    <source>
        <dbReference type="EMBL" id="GKS81141.1"/>
    </source>
</evidence>
<keyword evidence="1" id="KW-1003">Cell membrane</keyword>
<evidence type="ECO:0000256" key="4">
    <source>
        <dbReference type="ARBA" id="ARBA00023136"/>
    </source>
</evidence>
<feature type="transmembrane region" description="Helical" evidence="5">
    <location>
        <begin position="6"/>
        <end position="24"/>
    </location>
</feature>
<evidence type="ECO:0000256" key="1">
    <source>
        <dbReference type="ARBA" id="ARBA00022475"/>
    </source>
</evidence>
<keyword evidence="3 5" id="KW-1133">Transmembrane helix</keyword>
<evidence type="ECO:0000256" key="3">
    <source>
        <dbReference type="ARBA" id="ARBA00022989"/>
    </source>
</evidence>
<feature type="transmembrane region" description="Helical" evidence="5">
    <location>
        <begin position="90"/>
        <end position="109"/>
    </location>
</feature>